<dbReference type="InterPro" id="IPR003656">
    <property type="entry name" value="Znf_BED"/>
</dbReference>
<evidence type="ECO:0000256" key="1">
    <source>
        <dbReference type="ARBA" id="ARBA00004123"/>
    </source>
</evidence>
<dbReference type="PANTHER" id="PTHR46481">
    <property type="entry name" value="ZINC FINGER BED DOMAIN-CONTAINING PROTEIN 4"/>
    <property type="match status" value="1"/>
</dbReference>
<evidence type="ECO:0000256" key="7">
    <source>
        <dbReference type="ARBA" id="ARBA00023242"/>
    </source>
</evidence>
<keyword evidence="5" id="KW-0805">Transcription regulation</keyword>
<evidence type="ECO:0000256" key="5">
    <source>
        <dbReference type="ARBA" id="ARBA00023015"/>
    </source>
</evidence>
<dbReference type="Pfam" id="PF02892">
    <property type="entry name" value="zf-BED"/>
    <property type="match status" value="1"/>
</dbReference>
<comment type="subcellular location">
    <subcellularLocation>
        <location evidence="1">Nucleus</location>
    </subcellularLocation>
</comment>
<evidence type="ECO:0000313" key="10">
    <source>
        <dbReference type="Proteomes" id="UP000663866"/>
    </source>
</evidence>
<keyword evidence="4" id="KW-0862">Zinc</keyword>
<dbReference type="GO" id="GO:0008270">
    <property type="term" value="F:zinc ion binding"/>
    <property type="evidence" value="ECO:0007669"/>
    <property type="project" value="UniProtKB-KW"/>
</dbReference>
<name>A0A819BC18_9BILA</name>
<accession>A0A819BC18</accession>
<dbReference type="EMBL" id="CAJOBG010000334">
    <property type="protein sequence ID" value="CAF3799495.1"/>
    <property type="molecule type" value="Genomic_DNA"/>
</dbReference>
<evidence type="ECO:0000256" key="4">
    <source>
        <dbReference type="ARBA" id="ARBA00022833"/>
    </source>
</evidence>
<evidence type="ECO:0000313" key="9">
    <source>
        <dbReference type="EMBL" id="CAF3799495.1"/>
    </source>
</evidence>
<keyword evidence="2" id="KW-0479">Metal-binding</keyword>
<dbReference type="InterPro" id="IPR052035">
    <property type="entry name" value="ZnF_BED_domain_contain"/>
</dbReference>
<keyword evidence="6" id="KW-0804">Transcription</keyword>
<dbReference type="AlphaFoldDB" id="A0A819BC18"/>
<dbReference type="Proteomes" id="UP000663866">
    <property type="component" value="Unassembled WGS sequence"/>
</dbReference>
<dbReference type="SUPFAM" id="SSF140996">
    <property type="entry name" value="Hermes dimerisation domain"/>
    <property type="match status" value="1"/>
</dbReference>
<protein>
    <recommendedName>
        <fullName evidence="8">BED-type domain-containing protein</fullName>
    </recommendedName>
</protein>
<gene>
    <name evidence="9" type="ORF">OVN521_LOCUS3788</name>
</gene>
<keyword evidence="10" id="KW-1185">Reference proteome</keyword>
<keyword evidence="7" id="KW-0539">Nucleus</keyword>
<dbReference type="PANTHER" id="PTHR46481:SF10">
    <property type="entry name" value="ZINC FINGER BED DOMAIN-CONTAINING PROTEIN 39"/>
    <property type="match status" value="1"/>
</dbReference>
<sequence length="329" mass="36376">MSRADTNNSHLTSWNTNANMNSSSLSSSPLSSSSFLSSSYSSPSPLFSKLPPIMNSTGVSSTSVVNHSAGTTSTSGASVTPRSIVKAKRSLVWRYFKVTINDLLNVESVLCSSIICRKTSSTSNLLYHMQTHHSLEYLNLNKSMKLQGRQSDLTGRLPLTSDRALYLNKLVADVIIRNFLPPSIVESSELKTIFHKAEPSYVIPSRKYFINNVLKAMYKEIRDKVYAELQVSHDICLTTDIWTPNASQAYMTVAAHFVDIQNKKIKGMGARRNLTSANAPSCTPINIHSSFDAEYFLPLKSIRTLPMFRTYIIDSYEAPPSFGHTGGGI</sequence>
<evidence type="ECO:0000256" key="3">
    <source>
        <dbReference type="ARBA" id="ARBA00022771"/>
    </source>
</evidence>
<evidence type="ECO:0000256" key="6">
    <source>
        <dbReference type="ARBA" id="ARBA00023163"/>
    </source>
</evidence>
<dbReference type="GO" id="GO:0005634">
    <property type="term" value="C:nucleus"/>
    <property type="evidence" value="ECO:0007669"/>
    <property type="project" value="UniProtKB-SubCell"/>
</dbReference>
<feature type="domain" description="BED-type" evidence="8">
    <location>
        <begin position="90"/>
        <end position="134"/>
    </location>
</feature>
<evidence type="ECO:0000259" key="8">
    <source>
        <dbReference type="Pfam" id="PF02892"/>
    </source>
</evidence>
<organism evidence="9 10">
    <name type="scientific">Rotaria magnacalcarata</name>
    <dbReference type="NCBI Taxonomy" id="392030"/>
    <lineage>
        <taxon>Eukaryota</taxon>
        <taxon>Metazoa</taxon>
        <taxon>Spiralia</taxon>
        <taxon>Gnathifera</taxon>
        <taxon>Rotifera</taxon>
        <taxon>Eurotatoria</taxon>
        <taxon>Bdelloidea</taxon>
        <taxon>Philodinida</taxon>
        <taxon>Philodinidae</taxon>
        <taxon>Rotaria</taxon>
    </lineage>
</organism>
<comment type="caution">
    <text evidence="9">The sequence shown here is derived from an EMBL/GenBank/DDBJ whole genome shotgun (WGS) entry which is preliminary data.</text>
</comment>
<reference evidence="9" key="1">
    <citation type="submission" date="2021-02" db="EMBL/GenBank/DDBJ databases">
        <authorList>
            <person name="Nowell W R."/>
        </authorList>
    </citation>
    <scope>NUCLEOTIDE SEQUENCE</scope>
</reference>
<keyword evidence="3" id="KW-0863">Zinc-finger</keyword>
<evidence type="ECO:0000256" key="2">
    <source>
        <dbReference type="ARBA" id="ARBA00022723"/>
    </source>
</evidence>
<dbReference type="GO" id="GO:0003677">
    <property type="term" value="F:DNA binding"/>
    <property type="evidence" value="ECO:0007669"/>
    <property type="project" value="InterPro"/>
</dbReference>
<proteinExistence type="predicted"/>
<dbReference type="SMART" id="SM00614">
    <property type="entry name" value="ZnF_BED"/>
    <property type="match status" value="1"/>
</dbReference>